<sequence>MSDSTPPLVAGLFHVAIKTNDLAATEHFYCRVMGLAKVFRPDFGYPGAWLGVPLPGGQAIMHIYAGGPALGAEGVAPSGTAAIDHVSLACRGYHAFIARFRASGLDWREFLVPGTTLWQLFVYDPSGVQCELTFDGSTETGAPPDMSDGRRYIAGSSFFDPATYPKLS</sequence>
<protein>
    <submittedName>
        <fullName evidence="2">Glyoxalase</fullName>
    </submittedName>
</protein>
<dbReference type="InterPro" id="IPR029068">
    <property type="entry name" value="Glyas_Bleomycin-R_OHBP_Dase"/>
</dbReference>
<evidence type="ECO:0000313" key="3">
    <source>
        <dbReference type="Proteomes" id="UP000282957"/>
    </source>
</evidence>
<dbReference type="PROSITE" id="PS51819">
    <property type="entry name" value="VOC"/>
    <property type="match status" value="1"/>
</dbReference>
<gene>
    <name evidence="2" type="ORF">EOD42_05180</name>
</gene>
<dbReference type="InterPro" id="IPR037523">
    <property type="entry name" value="VOC_core"/>
</dbReference>
<feature type="domain" description="VOC" evidence="1">
    <location>
        <begin position="11"/>
        <end position="135"/>
    </location>
</feature>
<keyword evidence="3" id="KW-1185">Reference proteome</keyword>
<proteinExistence type="predicted"/>
<comment type="caution">
    <text evidence="2">The sequence shown here is derived from an EMBL/GenBank/DDBJ whole genome shotgun (WGS) entry which is preliminary data.</text>
</comment>
<dbReference type="Gene3D" id="3.10.180.10">
    <property type="entry name" value="2,3-Dihydroxybiphenyl 1,2-Dioxygenase, domain 1"/>
    <property type="match status" value="1"/>
</dbReference>
<dbReference type="RefSeq" id="WP_127786375.1">
    <property type="nucleotide sequence ID" value="NZ_SACL01000001.1"/>
</dbReference>
<accession>A0A437MPB7</accession>
<dbReference type="SUPFAM" id="SSF54593">
    <property type="entry name" value="Glyoxalase/Bleomycin resistance protein/Dihydroxybiphenyl dioxygenase"/>
    <property type="match status" value="1"/>
</dbReference>
<organism evidence="2 3">
    <name type="scientific">Rhodovarius crocodyli</name>
    <dbReference type="NCBI Taxonomy" id="1979269"/>
    <lineage>
        <taxon>Bacteria</taxon>
        <taxon>Pseudomonadati</taxon>
        <taxon>Pseudomonadota</taxon>
        <taxon>Alphaproteobacteria</taxon>
        <taxon>Acetobacterales</taxon>
        <taxon>Roseomonadaceae</taxon>
        <taxon>Rhodovarius</taxon>
    </lineage>
</organism>
<dbReference type="InterPro" id="IPR004360">
    <property type="entry name" value="Glyas_Fos-R_dOase_dom"/>
</dbReference>
<dbReference type="EMBL" id="SACL01000001">
    <property type="protein sequence ID" value="RVT99481.1"/>
    <property type="molecule type" value="Genomic_DNA"/>
</dbReference>
<dbReference type="Pfam" id="PF00903">
    <property type="entry name" value="Glyoxalase"/>
    <property type="match status" value="1"/>
</dbReference>
<dbReference type="Proteomes" id="UP000282957">
    <property type="component" value="Unassembled WGS sequence"/>
</dbReference>
<dbReference type="AlphaFoldDB" id="A0A437MPB7"/>
<dbReference type="OrthoDB" id="5243302at2"/>
<reference evidence="2 3" key="1">
    <citation type="submission" date="2019-01" db="EMBL/GenBank/DDBJ databases">
        <authorList>
            <person name="Chen W.-M."/>
        </authorList>
    </citation>
    <scope>NUCLEOTIDE SEQUENCE [LARGE SCALE GENOMIC DNA]</scope>
    <source>
        <strain evidence="2 3">CCP-6</strain>
    </source>
</reference>
<evidence type="ECO:0000313" key="2">
    <source>
        <dbReference type="EMBL" id="RVT99481.1"/>
    </source>
</evidence>
<name>A0A437MPB7_9PROT</name>
<evidence type="ECO:0000259" key="1">
    <source>
        <dbReference type="PROSITE" id="PS51819"/>
    </source>
</evidence>